<dbReference type="GO" id="GO:0046872">
    <property type="term" value="F:metal ion binding"/>
    <property type="evidence" value="ECO:0007669"/>
    <property type="project" value="UniProtKB-KW"/>
</dbReference>
<evidence type="ECO:0000256" key="3">
    <source>
        <dbReference type="ARBA" id="ARBA00004496"/>
    </source>
</evidence>
<accession>A0A8C3GF45</accession>
<dbReference type="GO" id="GO:0004674">
    <property type="term" value="F:protein serine/threonine kinase activity"/>
    <property type="evidence" value="ECO:0007669"/>
    <property type="project" value="InterPro"/>
</dbReference>
<comment type="cofactor">
    <cofactor evidence="1">
        <name>Mg(2+)</name>
        <dbReference type="ChEBI" id="CHEBI:18420"/>
    </cofactor>
</comment>
<reference evidence="12" key="1">
    <citation type="submission" date="2018-09" db="EMBL/GenBank/DDBJ databases">
        <title>Common duck and Muscovy duck high density SNP chip.</title>
        <authorList>
            <person name="Vignal A."/>
            <person name="Thebault N."/>
            <person name="Warren W.C."/>
        </authorList>
    </citation>
    <scope>NUCLEOTIDE SEQUENCE [LARGE SCALE GENOMIC DNA]</scope>
</reference>
<feature type="region of interest" description="Disordered" evidence="10">
    <location>
        <begin position="82"/>
        <end position="156"/>
    </location>
</feature>
<feature type="coiled-coil region" evidence="9">
    <location>
        <begin position="393"/>
        <end position="545"/>
    </location>
</feature>
<dbReference type="PANTHER" id="PTHR10918">
    <property type="entry name" value="HOMER"/>
    <property type="match status" value="1"/>
</dbReference>
<dbReference type="PROSITE" id="PS50229">
    <property type="entry name" value="WH1"/>
    <property type="match status" value="1"/>
</dbReference>
<dbReference type="GO" id="GO:0042995">
    <property type="term" value="C:cell projection"/>
    <property type="evidence" value="ECO:0007669"/>
    <property type="project" value="UniProtKB-SubCell"/>
</dbReference>
<evidence type="ECO:0000313" key="13">
    <source>
        <dbReference type="Proteomes" id="UP000694556"/>
    </source>
</evidence>
<feature type="region of interest" description="Disordered" evidence="10">
    <location>
        <begin position="193"/>
        <end position="280"/>
    </location>
</feature>
<dbReference type="GO" id="GO:0005524">
    <property type="term" value="F:ATP binding"/>
    <property type="evidence" value="ECO:0007669"/>
    <property type="project" value="InterPro"/>
</dbReference>
<feature type="compositionally biased region" description="Basic and acidic residues" evidence="10">
    <location>
        <begin position="337"/>
        <end position="349"/>
    </location>
</feature>
<dbReference type="Pfam" id="PF08826">
    <property type="entry name" value="DMPK_coil"/>
    <property type="match status" value="1"/>
</dbReference>
<dbReference type="Ensembl" id="ENSCMMT00000005215.1">
    <property type="protein sequence ID" value="ENSCMMP00000004679.1"/>
    <property type="gene ID" value="ENSCMMG00000002928.1"/>
</dbReference>
<feature type="compositionally biased region" description="Polar residues" evidence="10">
    <location>
        <begin position="350"/>
        <end position="373"/>
    </location>
</feature>
<sequence>MICALCQSHGRVTLAVGQPGHGTPTGMPFCPRWVGTIPIYPHKITRGGGAGKGGSGIFFFASLAKWMERAQRCPPAVCPPLPTPSSCSSRHRDSAAGARGPLPRHFPQTFLTTPTPPGRSPPTPNPPTPVPLSTGVGTEKPSGASPTPSTPSTAAACPCPVAESWRGPGLGGVPGVLPPSRQQRGGGGRLLGAAAAREGGYVRGEGGGGRRRRRRRRRRRSGRSRTPRRRLLPPCSRSQPGAGSGSGRPHVRSGDAAAAGRRARGAARGCRRPGREVPRHGVIINSTITPNMTFTKTSQKFGQWADSRANTVFGLGFPSEQQLTKFAEKFQEVKEAAKLARDRSQEKIETSSNHSQESGRETPSSTRASSVNGTDDEKASHGGPAETHLKSENDKLKIALAQSSSNVKKWETELQTLRESNARLTTALQESAASIEHWKKQFSACKEENDQLRSKIEELEEQCNEINKEKERNAQLSRRLQELETELQDKELELEELRKQGEIIPQLMSECESVSQQLQDAENKNKDLEEKVRTLRTEVEESKHRQTNLKTELKNFLDVLDGKIDELHDFRQGLSKLGVDN</sequence>
<dbReference type="InterPro" id="IPR045027">
    <property type="entry name" value="Homer"/>
</dbReference>
<dbReference type="Gene3D" id="1.20.5.1700">
    <property type="match status" value="1"/>
</dbReference>
<evidence type="ECO:0000256" key="7">
    <source>
        <dbReference type="ARBA" id="ARBA00023054"/>
    </source>
</evidence>
<evidence type="ECO:0000256" key="2">
    <source>
        <dbReference type="ARBA" id="ARBA00004316"/>
    </source>
</evidence>
<evidence type="ECO:0000256" key="8">
    <source>
        <dbReference type="ARBA" id="ARBA00023273"/>
    </source>
</evidence>
<evidence type="ECO:0000256" key="9">
    <source>
        <dbReference type="SAM" id="Coils"/>
    </source>
</evidence>
<protein>
    <submittedName>
        <fullName evidence="12">Homer scaffold protein 2</fullName>
    </submittedName>
</protein>
<keyword evidence="5" id="KW-0597">Phosphoprotein</keyword>
<evidence type="ECO:0000256" key="5">
    <source>
        <dbReference type="ARBA" id="ARBA00022553"/>
    </source>
</evidence>
<keyword evidence="13" id="KW-1185">Reference proteome</keyword>
<organism evidence="12 13">
    <name type="scientific">Cairina moschata</name>
    <name type="common">Muscovy duck</name>
    <dbReference type="NCBI Taxonomy" id="8855"/>
    <lineage>
        <taxon>Eukaryota</taxon>
        <taxon>Metazoa</taxon>
        <taxon>Chordata</taxon>
        <taxon>Craniata</taxon>
        <taxon>Vertebrata</taxon>
        <taxon>Euteleostomi</taxon>
        <taxon>Archelosauria</taxon>
        <taxon>Archosauria</taxon>
        <taxon>Dinosauria</taxon>
        <taxon>Saurischia</taxon>
        <taxon>Theropoda</taxon>
        <taxon>Coelurosauria</taxon>
        <taxon>Aves</taxon>
        <taxon>Neognathae</taxon>
        <taxon>Galloanserae</taxon>
        <taxon>Anseriformes</taxon>
        <taxon>Anatidae</taxon>
        <taxon>Anatinae</taxon>
        <taxon>Cairina</taxon>
    </lineage>
</organism>
<dbReference type="AlphaFoldDB" id="A0A8C3GF45"/>
<feature type="region of interest" description="Disordered" evidence="10">
    <location>
        <begin position="337"/>
        <end position="392"/>
    </location>
</feature>
<name>A0A8C3GF45_CAIMO</name>
<dbReference type="Gene3D" id="2.30.29.30">
    <property type="entry name" value="Pleckstrin-homology domain (PH domain)/Phosphotyrosine-binding domain (PTB)"/>
    <property type="match status" value="1"/>
</dbReference>
<dbReference type="FunFam" id="1.20.5.1700:FF:000004">
    <property type="entry name" value="Homer homolog 2 (Drosophila)"/>
    <property type="match status" value="1"/>
</dbReference>
<evidence type="ECO:0000256" key="4">
    <source>
        <dbReference type="ARBA" id="ARBA00022490"/>
    </source>
</evidence>
<feature type="compositionally biased region" description="Low complexity" evidence="10">
    <location>
        <begin position="141"/>
        <end position="156"/>
    </location>
</feature>
<dbReference type="SUPFAM" id="SSF50729">
    <property type="entry name" value="PH domain-like"/>
    <property type="match status" value="1"/>
</dbReference>
<reference evidence="12" key="3">
    <citation type="submission" date="2025-09" db="UniProtKB">
        <authorList>
            <consortium name="Ensembl"/>
        </authorList>
    </citation>
    <scope>IDENTIFICATION</scope>
</reference>
<dbReference type="Proteomes" id="UP000694556">
    <property type="component" value="Chromosome 11"/>
</dbReference>
<evidence type="ECO:0000259" key="11">
    <source>
        <dbReference type="PROSITE" id="PS50229"/>
    </source>
</evidence>
<keyword evidence="8" id="KW-0966">Cell projection</keyword>
<keyword evidence="4" id="KW-0963">Cytoplasm</keyword>
<feature type="compositionally biased region" description="Basic residues" evidence="10">
    <location>
        <begin position="209"/>
        <end position="231"/>
    </location>
</feature>
<dbReference type="Pfam" id="PF00568">
    <property type="entry name" value="WH1"/>
    <property type="match status" value="1"/>
</dbReference>
<dbReference type="InterPro" id="IPR000697">
    <property type="entry name" value="WH1/EVH1_dom"/>
</dbReference>
<evidence type="ECO:0000256" key="6">
    <source>
        <dbReference type="ARBA" id="ARBA00022723"/>
    </source>
</evidence>
<dbReference type="InterPro" id="IPR014930">
    <property type="entry name" value="Myotonic_dystrophy_kinase_coil"/>
</dbReference>
<reference evidence="12" key="2">
    <citation type="submission" date="2025-08" db="UniProtKB">
        <authorList>
            <consortium name="Ensembl"/>
        </authorList>
    </citation>
    <scope>IDENTIFICATION</scope>
</reference>
<dbReference type="SMART" id="SM00461">
    <property type="entry name" value="WH1"/>
    <property type="match status" value="1"/>
</dbReference>
<comment type="subcellular location">
    <subcellularLocation>
        <location evidence="2">Cell projection</location>
    </subcellularLocation>
    <subcellularLocation>
        <location evidence="3">Cytoplasm</location>
    </subcellularLocation>
</comment>
<feature type="compositionally biased region" description="Basic residues" evidence="10">
    <location>
        <begin position="261"/>
        <end position="272"/>
    </location>
</feature>
<proteinExistence type="predicted"/>
<keyword evidence="7 9" id="KW-0175">Coiled coil</keyword>
<keyword evidence="6" id="KW-0479">Metal-binding</keyword>
<dbReference type="GO" id="GO:0035256">
    <property type="term" value="F:G protein-coupled glutamate receptor binding"/>
    <property type="evidence" value="ECO:0007669"/>
    <property type="project" value="InterPro"/>
</dbReference>
<evidence type="ECO:0000256" key="1">
    <source>
        <dbReference type="ARBA" id="ARBA00001946"/>
    </source>
</evidence>
<dbReference type="InterPro" id="IPR011993">
    <property type="entry name" value="PH-like_dom_sf"/>
</dbReference>
<dbReference type="GO" id="GO:0005737">
    <property type="term" value="C:cytoplasm"/>
    <property type="evidence" value="ECO:0007669"/>
    <property type="project" value="UniProtKB-SubCell"/>
</dbReference>
<feature type="compositionally biased region" description="Pro residues" evidence="10">
    <location>
        <begin position="114"/>
        <end position="130"/>
    </location>
</feature>
<evidence type="ECO:0000256" key="10">
    <source>
        <dbReference type="SAM" id="MobiDB-lite"/>
    </source>
</evidence>
<evidence type="ECO:0000313" key="12">
    <source>
        <dbReference type="Ensembl" id="ENSCMMP00000004679.1"/>
    </source>
</evidence>
<feature type="domain" description="WH1" evidence="11">
    <location>
        <begin position="213"/>
        <end position="337"/>
    </location>
</feature>